<sequence>MVRFNLLLRDAGIEPASVAMLLHNTTLQPLRTLMPTLWSDRPDLLDAYQATHAEQVEATLRTRRFVASFAPLTDARHLFLGLFEVHGFEELPVERIYADPRYEELERVYGAVDTTLANNRPRVTQWRFDLRPVEALSDLRGRLIMPTPPGRGYRRLAENLDAPVLAILEAPLGEAPVPDWRELIVTAAQVRGFPCAWAANLAQWRGIYLIVDESDGARYVGSAYGGTNLLGRWRAHVAGERGVTAELRHRDPGRFRFSILERVSPDMPAEEVIRLEQTWMERLDTRRFGLNAGGARARDGLAERIVND</sequence>
<organism evidence="2 3">
    <name type="scientific">Rubellimicrobium mesophilum DSM 19309</name>
    <dbReference type="NCBI Taxonomy" id="442562"/>
    <lineage>
        <taxon>Bacteria</taxon>
        <taxon>Pseudomonadati</taxon>
        <taxon>Pseudomonadota</taxon>
        <taxon>Alphaproteobacteria</taxon>
        <taxon>Rhodobacterales</taxon>
        <taxon>Roseobacteraceae</taxon>
        <taxon>Rubellimicrobium</taxon>
    </lineage>
</organism>
<gene>
    <name evidence="2" type="ORF">Rumeso_00457</name>
</gene>
<dbReference type="EMBL" id="AOSK01000019">
    <property type="protein sequence ID" value="EYD77996.1"/>
    <property type="molecule type" value="Genomic_DNA"/>
</dbReference>
<dbReference type="SUPFAM" id="SSF82771">
    <property type="entry name" value="GIY-YIG endonuclease"/>
    <property type="match status" value="1"/>
</dbReference>
<dbReference type="Proteomes" id="UP000019666">
    <property type="component" value="Unassembled WGS sequence"/>
</dbReference>
<dbReference type="STRING" id="442562.Rumeso_00457"/>
<name>A0A017HUE3_9RHOB</name>
<feature type="domain" description="GIY-YIG" evidence="1">
    <location>
        <begin position="203"/>
        <end position="292"/>
    </location>
</feature>
<dbReference type="AlphaFoldDB" id="A0A017HUE3"/>
<evidence type="ECO:0000259" key="1">
    <source>
        <dbReference type="PROSITE" id="PS50164"/>
    </source>
</evidence>
<dbReference type="Pfam" id="PF01541">
    <property type="entry name" value="GIY-YIG"/>
    <property type="match status" value="1"/>
</dbReference>
<keyword evidence="3" id="KW-1185">Reference proteome</keyword>
<reference evidence="2 3" key="1">
    <citation type="submission" date="2013-02" db="EMBL/GenBank/DDBJ databases">
        <authorList>
            <person name="Fiebig A."/>
            <person name="Goeker M."/>
            <person name="Klenk H.-P.P."/>
        </authorList>
    </citation>
    <scope>NUCLEOTIDE SEQUENCE [LARGE SCALE GENOMIC DNA]</scope>
    <source>
        <strain evidence="2 3">DSM 19309</strain>
    </source>
</reference>
<dbReference type="PROSITE" id="PS50164">
    <property type="entry name" value="GIY_YIG"/>
    <property type="match status" value="1"/>
</dbReference>
<proteinExistence type="predicted"/>
<evidence type="ECO:0000313" key="3">
    <source>
        <dbReference type="Proteomes" id="UP000019666"/>
    </source>
</evidence>
<dbReference type="RefSeq" id="WP_051521293.1">
    <property type="nucleotide sequence ID" value="NZ_KK088575.1"/>
</dbReference>
<dbReference type="InterPro" id="IPR000305">
    <property type="entry name" value="GIY-YIG_endonuc"/>
</dbReference>
<comment type="caution">
    <text evidence="2">The sequence shown here is derived from an EMBL/GenBank/DDBJ whole genome shotgun (WGS) entry which is preliminary data.</text>
</comment>
<dbReference type="InterPro" id="IPR035901">
    <property type="entry name" value="GIY-YIG_endonuc_sf"/>
</dbReference>
<dbReference type="OrthoDB" id="89044at2"/>
<accession>A0A017HUE3</accession>
<evidence type="ECO:0000313" key="2">
    <source>
        <dbReference type="EMBL" id="EYD77996.1"/>
    </source>
</evidence>
<dbReference type="Gene3D" id="3.40.1440.10">
    <property type="entry name" value="GIY-YIG endonuclease"/>
    <property type="match status" value="1"/>
</dbReference>
<dbReference type="HOGENOM" id="CLU_061953_1_0_5"/>
<protein>
    <recommendedName>
        <fullName evidence="1">GIY-YIG domain-containing protein</fullName>
    </recommendedName>
</protein>
<dbReference type="CDD" id="cd10446">
    <property type="entry name" value="GIY-YIG_unchar_1"/>
    <property type="match status" value="1"/>
</dbReference>